<evidence type="ECO:0000313" key="3">
    <source>
        <dbReference type="EMBL" id="CDO67918.1"/>
    </source>
</evidence>
<dbReference type="PRINTS" id="PR01869">
    <property type="entry name" value="BCATNINFAMLY"/>
</dbReference>
<gene>
    <name evidence="3" type="primary">BcatA</name>
</gene>
<feature type="compositionally biased region" description="Polar residues" evidence="2">
    <location>
        <begin position="23"/>
        <end position="40"/>
    </location>
</feature>
<dbReference type="GO" id="GO:0007155">
    <property type="term" value="P:cell adhesion"/>
    <property type="evidence" value="ECO:0007669"/>
    <property type="project" value="InterPro"/>
</dbReference>
<name>A0A077SQP5_9METZ</name>
<dbReference type="AlphaFoldDB" id="A0A077SQP5"/>
<dbReference type="EMBL" id="HG973379">
    <property type="protein sequence ID" value="CDO67918.1"/>
    <property type="molecule type" value="mRNA"/>
</dbReference>
<protein>
    <submittedName>
        <fullName evidence="3">Beta-catenin A SciBcatA</fullName>
    </submittedName>
</protein>
<dbReference type="GO" id="GO:0045296">
    <property type="term" value="F:cadherin binding"/>
    <property type="evidence" value="ECO:0007669"/>
    <property type="project" value="InterPro"/>
</dbReference>
<proteinExistence type="evidence at transcript level"/>
<feature type="repeat" description="ARM" evidence="1">
    <location>
        <begin position="340"/>
        <end position="370"/>
    </location>
</feature>
<dbReference type="InterPro" id="IPR013284">
    <property type="entry name" value="Beta-catenin"/>
</dbReference>
<dbReference type="PANTHER" id="PTHR45976">
    <property type="entry name" value="ARMADILLO SEGMENT POLARITY PROTEIN"/>
    <property type="match status" value="1"/>
</dbReference>
<dbReference type="SMART" id="SM00185">
    <property type="entry name" value="ARM"/>
    <property type="match status" value="9"/>
</dbReference>
<dbReference type="Gene3D" id="1.25.10.10">
    <property type="entry name" value="Leucine-rich Repeat Variant"/>
    <property type="match status" value="1"/>
</dbReference>
<dbReference type="InterPro" id="IPR011989">
    <property type="entry name" value="ARM-like"/>
</dbReference>
<feature type="repeat" description="ARM" evidence="1">
    <location>
        <begin position="490"/>
        <end position="532"/>
    </location>
</feature>
<dbReference type="InterPro" id="IPR000225">
    <property type="entry name" value="Armadillo"/>
</dbReference>
<accession>A0A077SQP5</accession>
<dbReference type="PROSITE" id="PS50176">
    <property type="entry name" value="ARM_REPEAT"/>
    <property type="match status" value="4"/>
</dbReference>
<evidence type="ECO:0000256" key="1">
    <source>
        <dbReference type="PROSITE-ProRule" id="PRU00259"/>
    </source>
</evidence>
<feature type="region of interest" description="Disordered" evidence="2">
    <location>
        <begin position="675"/>
        <end position="694"/>
    </location>
</feature>
<evidence type="ECO:0000256" key="2">
    <source>
        <dbReference type="SAM" id="MobiDB-lite"/>
    </source>
</evidence>
<organism evidence="3">
    <name type="scientific">Sycon ciliatum</name>
    <dbReference type="NCBI Taxonomy" id="27933"/>
    <lineage>
        <taxon>Eukaryota</taxon>
        <taxon>Metazoa</taxon>
        <taxon>Porifera</taxon>
        <taxon>Calcarea</taxon>
        <taxon>Calcaronea</taxon>
        <taxon>Leucosolenida</taxon>
        <taxon>Sycettidae</taxon>
        <taxon>Sycon</taxon>
    </lineage>
</organism>
<feature type="repeat" description="ARM" evidence="1">
    <location>
        <begin position="298"/>
        <end position="340"/>
    </location>
</feature>
<dbReference type="Pfam" id="PF00514">
    <property type="entry name" value="Arm"/>
    <property type="match status" value="2"/>
</dbReference>
<reference evidence="3" key="1">
    <citation type="journal article" date="2014" name="Nat. Commun.">
        <title>Developmental gene expression provides clues to relationships between sponge and eumetazoan body plans.</title>
        <authorList>
            <person name="Leininger S."/>
            <person name="Adamski M."/>
            <person name="Bergum B."/>
            <person name="Guder C."/>
            <person name="Liu J."/>
            <person name="Laplante M."/>
            <person name="Brate J."/>
            <person name="Hoffmann F."/>
            <person name="Fortunato S."/>
            <person name="Jordal S."/>
            <person name="Rapp H.T."/>
            <person name="Adamska M."/>
        </authorList>
    </citation>
    <scope>NUCLEOTIDE SEQUENCE</scope>
</reference>
<sequence length="694" mass="74979">MAEVMRPRPVASGSLERSKGKNSRGQSGRQATSRDGTAEQNDSDLAVRMVPELTQLIASGNTVTVTQALDMAQQLSRTDASRPIMCDSPQLVANLMKLAGKSDVEADVVSKAMAVVYDISKEDQGLVHIRQCHGIATLVRHLSSNTEMLMFLAISTLHNMLQNLEYSKGDIRLAGGIQRFVSLLHHSNVKVICMAIDCLYLICYSHPESKLLVLSANGPIEIVRILRTHSYEKLLWATSRLGKVLSVCPSNKPAMVDAGAMQAFSIHLEHKSQRFVQNVLWAMRNLSDQATTLPGMGDLLHSLIDLLASEDATTVTCAAGILSNLTCNNEQNKVTVCREGGIEALIRTCAQAGDHDDITEPAVCALRHLTNRHLEAEVAQNAVRHHHGVRVLVRLLDPPSKWPLIKAVLGLLRNLALCPANHTAVRECGGVHRLVELLIAARKDIDACNARGTSSFVDGVHMEEIVEGTTGALHILARDVQNRTILQNLQCVPLFVQLLYFDVENIQRVASGVLYELAQSKDSAIVMEKAGATSPLTELLHSRNEAIATYSAAILLKLSEDKTGDYKKRLSVELSNSLFRAEAHWSAPSDVANFADLGDGMSSVGGSVISSRAGASSMASSNYGYGGQRRGVRRGPGHGNQQAAIAESALEEIPPDMLELLDDPALIEAAMANAGQHGDDSEGMGSSAWQDTDL</sequence>
<feature type="region of interest" description="Disordered" evidence="2">
    <location>
        <begin position="1"/>
        <end position="44"/>
    </location>
</feature>
<dbReference type="SUPFAM" id="SSF48371">
    <property type="entry name" value="ARM repeat"/>
    <property type="match status" value="1"/>
</dbReference>
<dbReference type="InterPro" id="IPR016024">
    <property type="entry name" value="ARM-type_fold"/>
</dbReference>
<feature type="repeat" description="ARM" evidence="1">
    <location>
        <begin position="387"/>
        <end position="430"/>
    </location>
</feature>